<evidence type="ECO:0000313" key="2">
    <source>
        <dbReference type="Proteomes" id="UP000054845"/>
    </source>
</evidence>
<dbReference type="AlphaFoldDB" id="A0A0P1BL47"/>
<evidence type="ECO:0000313" key="1">
    <source>
        <dbReference type="EMBL" id="CEH16649.1"/>
    </source>
</evidence>
<proteinExistence type="predicted"/>
<keyword evidence="2" id="KW-1185">Reference proteome</keyword>
<protein>
    <submittedName>
        <fullName evidence="1">Uncharacterized protein</fullName>
    </submittedName>
</protein>
<dbReference type="EMBL" id="CCYA01000318">
    <property type="protein sequence ID" value="CEH16649.1"/>
    <property type="molecule type" value="Genomic_DNA"/>
</dbReference>
<dbReference type="OrthoDB" id="10359106at2759"/>
<sequence length="275" mass="30013">MRSSLTARQEAKLRVAYGLKEDEALPRPFGDNPFAGHIDPNESIAGRCGIGQPVVEFELDEICARALLGRGDLAVVAVKNEVNGDRVAWEWSDGQANSLTSPLQVCGTLSRGRASSVHLVKLRNGRLVVLKLFHKAEQGSLQFERESHAYASLGRQGLLLAPTTTGGEHASATDDLDQRQLKAIAPHCFGWLHLDHLASTTQIPRELSSAIQQSSRGLLIDYLRPEQGWTTLEAPHGSAQSHALDPARLCREALRSDASASAFPMQRRDPMKTPM</sequence>
<organism evidence="1 2">
    <name type="scientific">Ceraceosorus bombacis</name>
    <dbReference type="NCBI Taxonomy" id="401625"/>
    <lineage>
        <taxon>Eukaryota</taxon>
        <taxon>Fungi</taxon>
        <taxon>Dikarya</taxon>
        <taxon>Basidiomycota</taxon>
        <taxon>Ustilaginomycotina</taxon>
        <taxon>Exobasidiomycetes</taxon>
        <taxon>Ceraceosorales</taxon>
        <taxon>Ceraceosoraceae</taxon>
        <taxon>Ceraceosorus</taxon>
    </lineage>
</organism>
<reference evidence="1 2" key="1">
    <citation type="submission" date="2014-09" db="EMBL/GenBank/DDBJ databases">
        <authorList>
            <person name="Magalhaes I.L.F."/>
            <person name="Oliveira U."/>
            <person name="Santos F.R."/>
            <person name="Vidigal T.H.D.A."/>
            <person name="Brescovit A.D."/>
            <person name="Santos A.J."/>
        </authorList>
    </citation>
    <scope>NUCLEOTIDE SEQUENCE [LARGE SCALE GENOMIC DNA]</scope>
</reference>
<dbReference type="Proteomes" id="UP000054845">
    <property type="component" value="Unassembled WGS sequence"/>
</dbReference>
<name>A0A0P1BL47_9BASI</name>
<accession>A0A0P1BL47</accession>